<protein>
    <recommendedName>
        <fullName evidence="1">CRIB domain-containing protein</fullName>
    </recommendedName>
</protein>
<accession>A0AAP0BHV6</accession>
<name>A0AAP0BHV6_9ASPA</name>
<dbReference type="EMBL" id="JBBWWQ010000010">
    <property type="protein sequence ID" value="KAK8937296.1"/>
    <property type="molecule type" value="Genomic_DNA"/>
</dbReference>
<sequence length="121" mass="13759">MLPFSAGCASQSSVSVVENRLKKTKNEPEFMSEGIFSTGRKENRAKGSPLIWFQLPRRNFYAGLHRVTKGFKIVSSLFSIYRSDGEEEEEVKMEIGYPTDVRHVGHIGWEGFNNLDGIKSW</sequence>
<gene>
    <name evidence="2" type="ORF">KSP39_PZI012405</name>
</gene>
<comment type="caution">
    <text evidence="2">The sequence shown here is derived from an EMBL/GenBank/DDBJ whole genome shotgun (WGS) entry which is preliminary data.</text>
</comment>
<evidence type="ECO:0000313" key="2">
    <source>
        <dbReference type="EMBL" id="KAK8937296.1"/>
    </source>
</evidence>
<dbReference type="InterPro" id="IPR000095">
    <property type="entry name" value="CRIB_dom"/>
</dbReference>
<dbReference type="PROSITE" id="PS50108">
    <property type="entry name" value="CRIB"/>
    <property type="match status" value="1"/>
</dbReference>
<dbReference type="PANTHER" id="PTHR46931:SF14">
    <property type="entry name" value="CRIB DOMAIN-CONTAINING PROTEIN RIC2"/>
    <property type="match status" value="1"/>
</dbReference>
<dbReference type="CDD" id="cd00132">
    <property type="entry name" value="CRIB"/>
    <property type="match status" value="1"/>
</dbReference>
<keyword evidence="3" id="KW-1185">Reference proteome</keyword>
<reference evidence="2 3" key="1">
    <citation type="journal article" date="2022" name="Nat. Plants">
        <title>Genomes of leafy and leafless Platanthera orchids illuminate the evolution of mycoheterotrophy.</title>
        <authorList>
            <person name="Li M.H."/>
            <person name="Liu K.W."/>
            <person name="Li Z."/>
            <person name="Lu H.C."/>
            <person name="Ye Q.L."/>
            <person name="Zhang D."/>
            <person name="Wang J.Y."/>
            <person name="Li Y.F."/>
            <person name="Zhong Z.M."/>
            <person name="Liu X."/>
            <person name="Yu X."/>
            <person name="Liu D.K."/>
            <person name="Tu X.D."/>
            <person name="Liu B."/>
            <person name="Hao Y."/>
            <person name="Liao X.Y."/>
            <person name="Jiang Y.T."/>
            <person name="Sun W.H."/>
            <person name="Chen J."/>
            <person name="Chen Y.Q."/>
            <person name="Ai Y."/>
            <person name="Zhai J.W."/>
            <person name="Wu S.S."/>
            <person name="Zhou Z."/>
            <person name="Hsiao Y.Y."/>
            <person name="Wu W.L."/>
            <person name="Chen Y.Y."/>
            <person name="Lin Y.F."/>
            <person name="Hsu J.L."/>
            <person name="Li C.Y."/>
            <person name="Wang Z.W."/>
            <person name="Zhao X."/>
            <person name="Zhong W.Y."/>
            <person name="Ma X.K."/>
            <person name="Ma L."/>
            <person name="Huang J."/>
            <person name="Chen G.Z."/>
            <person name="Huang M.Z."/>
            <person name="Huang L."/>
            <person name="Peng D.H."/>
            <person name="Luo Y.B."/>
            <person name="Zou S.Q."/>
            <person name="Chen S.P."/>
            <person name="Lan S."/>
            <person name="Tsai W.C."/>
            <person name="Van de Peer Y."/>
            <person name="Liu Z.J."/>
        </authorList>
    </citation>
    <scope>NUCLEOTIDE SEQUENCE [LARGE SCALE GENOMIC DNA]</scope>
    <source>
        <strain evidence="2">Lor287</strain>
    </source>
</reference>
<feature type="domain" description="CRIB" evidence="1">
    <location>
        <begin position="95"/>
        <end position="108"/>
    </location>
</feature>
<organism evidence="2 3">
    <name type="scientific">Platanthera zijinensis</name>
    <dbReference type="NCBI Taxonomy" id="2320716"/>
    <lineage>
        <taxon>Eukaryota</taxon>
        <taxon>Viridiplantae</taxon>
        <taxon>Streptophyta</taxon>
        <taxon>Embryophyta</taxon>
        <taxon>Tracheophyta</taxon>
        <taxon>Spermatophyta</taxon>
        <taxon>Magnoliopsida</taxon>
        <taxon>Liliopsida</taxon>
        <taxon>Asparagales</taxon>
        <taxon>Orchidaceae</taxon>
        <taxon>Orchidoideae</taxon>
        <taxon>Orchideae</taxon>
        <taxon>Orchidinae</taxon>
        <taxon>Platanthera</taxon>
    </lineage>
</organism>
<proteinExistence type="predicted"/>
<evidence type="ECO:0000313" key="3">
    <source>
        <dbReference type="Proteomes" id="UP001418222"/>
    </source>
</evidence>
<dbReference type="InterPro" id="IPR044509">
    <property type="entry name" value="RIC2/4"/>
</dbReference>
<dbReference type="AlphaFoldDB" id="A0AAP0BHV6"/>
<dbReference type="PANTHER" id="PTHR46931">
    <property type="entry name" value="CRIB DOMAIN-CONTAINING PROTEIN RIC2"/>
    <property type="match status" value="1"/>
</dbReference>
<dbReference type="Proteomes" id="UP001418222">
    <property type="component" value="Unassembled WGS sequence"/>
</dbReference>
<evidence type="ECO:0000259" key="1">
    <source>
        <dbReference type="PROSITE" id="PS50108"/>
    </source>
</evidence>